<organism evidence="1 2">
    <name type="scientific">Streptomyces vulcanius</name>
    <dbReference type="NCBI Taxonomy" id="1441876"/>
    <lineage>
        <taxon>Bacteria</taxon>
        <taxon>Bacillati</taxon>
        <taxon>Actinomycetota</taxon>
        <taxon>Actinomycetes</taxon>
        <taxon>Kitasatosporales</taxon>
        <taxon>Streptomycetaceae</taxon>
        <taxon>Streptomyces</taxon>
    </lineage>
</organism>
<name>A0ABV9AUF8_9ACTN</name>
<evidence type="ECO:0000313" key="1">
    <source>
        <dbReference type="EMBL" id="MFC4502248.1"/>
    </source>
</evidence>
<evidence type="ECO:0000313" key="2">
    <source>
        <dbReference type="Proteomes" id="UP001595839"/>
    </source>
</evidence>
<reference evidence="2" key="1">
    <citation type="journal article" date="2019" name="Int. J. Syst. Evol. Microbiol.">
        <title>The Global Catalogue of Microorganisms (GCM) 10K type strain sequencing project: providing services to taxonomists for standard genome sequencing and annotation.</title>
        <authorList>
            <consortium name="The Broad Institute Genomics Platform"/>
            <consortium name="The Broad Institute Genome Sequencing Center for Infectious Disease"/>
            <person name="Wu L."/>
            <person name="Ma J."/>
        </authorList>
    </citation>
    <scope>NUCLEOTIDE SEQUENCE [LARGE SCALE GENOMIC DNA]</scope>
    <source>
        <strain evidence="2">CGMCC 4.7177</strain>
    </source>
</reference>
<evidence type="ECO:0008006" key="3">
    <source>
        <dbReference type="Google" id="ProtNLM"/>
    </source>
</evidence>
<dbReference type="EMBL" id="JBHSFK010000014">
    <property type="protein sequence ID" value="MFC4502248.1"/>
    <property type="molecule type" value="Genomic_DNA"/>
</dbReference>
<sequence length="65" mass="7159">MSEGPARPVPGNRNHCKAWELSGTKHGRQDHGVLARVEYAIARMESWKIFRVSAPAIAGGHRNPV</sequence>
<keyword evidence="2" id="KW-1185">Reference proteome</keyword>
<dbReference type="Proteomes" id="UP001595839">
    <property type="component" value="Unassembled WGS sequence"/>
</dbReference>
<gene>
    <name evidence="1" type="ORF">ACFPIH_22410</name>
</gene>
<comment type="caution">
    <text evidence="1">The sequence shown here is derived from an EMBL/GenBank/DDBJ whole genome shotgun (WGS) entry which is preliminary data.</text>
</comment>
<proteinExistence type="predicted"/>
<dbReference type="RefSeq" id="WP_381164295.1">
    <property type="nucleotide sequence ID" value="NZ_JBHSFK010000014.1"/>
</dbReference>
<protein>
    <recommendedName>
        <fullName evidence="3">Transposase</fullName>
    </recommendedName>
</protein>
<accession>A0ABV9AUF8</accession>